<reference evidence="1" key="1">
    <citation type="submission" date="2023-02" db="EMBL/GenBank/DDBJ databases">
        <title>Description of Roseinatronobacter alkalisoli sp. nov., an alkaliphilic bacerium isolated from soda soil.</title>
        <authorList>
            <person name="Wei W."/>
        </authorList>
    </citation>
    <scope>NUCLEOTIDE SEQUENCE</scope>
    <source>
        <strain evidence="1">HJB301</strain>
    </source>
</reference>
<dbReference type="Gene3D" id="3.40.50.10540">
    <property type="entry name" value="Crotonobetainyl-coa:carnitine coa-transferase, domain 1"/>
    <property type="match status" value="1"/>
</dbReference>
<keyword evidence="2" id="KW-1185">Reference proteome</keyword>
<dbReference type="InterPro" id="IPR023606">
    <property type="entry name" value="CoA-Trfase_III_dom_1_sf"/>
</dbReference>
<dbReference type="InterPro" id="IPR003673">
    <property type="entry name" value="CoA-Trfase_fam_III"/>
</dbReference>
<dbReference type="RefSeq" id="WP_274353388.1">
    <property type="nucleotide sequence ID" value="NZ_JAQZSM010000018.1"/>
</dbReference>
<dbReference type="PANTHER" id="PTHR48228">
    <property type="entry name" value="SUCCINYL-COA--D-CITRAMALATE COA-TRANSFERASE"/>
    <property type="match status" value="1"/>
</dbReference>
<dbReference type="InterPro" id="IPR044855">
    <property type="entry name" value="CoA-Trfase_III_dom3_sf"/>
</dbReference>
<sequence length="394" mass="43322">MTALQGMKVLDFSRLLPGPYCTWLLADMGADVIRIENPRELKKQAKVFGWDRLTPTGRAELRQNDILSRNKKSLKLDIGNPDALALIKRLVLGADIMVEDYRPGVLASLGLDYQTLQKINPRLIYCSLTLCGHTGPYRDKPGHDPVALAISGALSRIGENADTPSFAGVPVADIVTGTHAAFGILAAAIARQRDGKGQHVDIAMSDCAMSLLVNVLSRHPDPSTIPPRGARRADMGLWRTKDNKFIVTTDMEPRYWHRFCEAVGKPEFTELQHDVQSWPRIRTELQIIFSERTRDEWLDLLTAAQTQFCAVHDVAEALTDEHNLARGMVVPVQSDTGRDLQQIGSPVKLTRTPARVRNLAPVPGQDRDEILFAAGLGAKDIKALAAAGAFGEDL</sequence>
<dbReference type="PANTHER" id="PTHR48228:SF5">
    <property type="entry name" value="ALPHA-METHYLACYL-COA RACEMASE"/>
    <property type="match status" value="1"/>
</dbReference>
<name>A0ABT5TCI6_9RHOB</name>
<evidence type="ECO:0000313" key="2">
    <source>
        <dbReference type="Proteomes" id="UP001431784"/>
    </source>
</evidence>
<organism evidence="1 2">
    <name type="scientific">Roseinatronobacter alkalisoli</name>
    <dbReference type="NCBI Taxonomy" id="3028235"/>
    <lineage>
        <taxon>Bacteria</taxon>
        <taxon>Pseudomonadati</taxon>
        <taxon>Pseudomonadota</taxon>
        <taxon>Alphaproteobacteria</taxon>
        <taxon>Rhodobacterales</taxon>
        <taxon>Paracoccaceae</taxon>
        <taxon>Roseinatronobacter</taxon>
    </lineage>
</organism>
<accession>A0ABT5TCI6</accession>
<dbReference type="InterPro" id="IPR050509">
    <property type="entry name" value="CoA-transferase_III"/>
</dbReference>
<dbReference type="SUPFAM" id="SSF89796">
    <property type="entry name" value="CoA-transferase family III (CaiB/BaiF)"/>
    <property type="match status" value="1"/>
</dbReference>
<protein>
    <submittedName>
        <fullName evidence="1">CoA transferase</fullName>
    </submittedName>
</protein>
<dbReference type="EMBL" id="JAQZSM010000018">
    <property type="protein sequence ID" value="MDD7972711.1"/>
    <property type="molecule type" value="Genomic_DNA"/>
</dbReference>
<gene>
    <name evidence="1" type="ORF">PUT78_16555</name>
</gene>
<comment type="caution">
    <text evidence="1">The sequence shown here is derived from an EMBL/GenBank/DDBJ whole genome shotgun (WGS) entry which is preliminary data.</text>
</comment>
<dbReference type="GO" id="GO:0016740">
    <property type="term" value="F:transferase activity"/>
    <property type="evidence" value="ECO:0007669"/>
    <property type="project" value="UniProtKB-KW"/>
</dbReference>
<proteinExistence type="predicted"/>
<dbReference type="Proteomes" id="UP001431784">
    <property type="component" value="Unassembled WGS sequence"/>
</dbReference>
<dbReference type="Gene3D" id="3.30.1540.10">
    <property type="entry name" value="formyl-coa transferase, domain 3"/>
    <property type="match status" value="1"/>
</dbReference>
<dbReference type="Pfam" id="PF02515">
    <property type="entry name" value="CoA_transf_3"/>
    <property type="match status" value="1"/>
</dbReference>
<evidence type="ECO:0000313" key="1">
    <source>
        <dbReference type="EMBL" id="MDD7972711.1"/>
    </source>
</evidence>
<keyword evidence="1" id="KW-0808">Transferase</keyword>